<dbReference type="GO" id="GO:0005524">
    <property type="term" value="F:ATP binding"/>
    <property type="evidence" value="ECO:0007669"/>
    <property type="project" value="UniProtKB-KW"/>
</dbReference>
<name>A0A2A8TVD2_BACCE</name>
<dbReference type="GO" id="GO:0022857">
    <property type="term" value="F:transmembrane transporter activity"/>
    <property type="evidence" value="ECO:0007669"/>
    <property type="project" value="UniProtKB-ARBA"/>
</dbReference>
<reference evidence="5 6" key="1">
    <citation type="submission" date="2017-09" db="EMBL/GenBank/DDBJ databases">
        <title>Large-scale bioinformatics analysis of Bacillus genomes uncovers conserved roles of natural products in bacterial physiology.</title>
        <authorList>
            <consortium name="Agbiome Team Llc"/>
            <person name="Bleich R.M."/>
            <person name="Grubbs K.J."/>
            <person name="Santa Maria K.C."/>
            <person name="Allen S.E."/>
            <person name="Farag S."/>
            <person name="Shank E.A."/>
            <person name="Bowers A."/>
        </authorList>
    </citation>
    <scope>NUCLEOTIDE SEQUENCE [LARGE SCALE GENOMIC DNA]</scope>
    <source>
        <strain evidence="5 6">AFS046104</strain>
    </source>
</reference>
<dbReference type="PROSITE" id="PS50893">
    <property type="entry name" value="ABC_TRANSPORTER_2"/>
    <property type="match status" value="1"/>
</dbReference>
<keyword evidence="3" id="KW-0547">Nucleotide-binding</keyword>
<dbReference type="PANTHER" id="PTHR42798">
    <property type="entry name" value="LIPOPROTEIN-RELEASING SYSTEM ATP-BINDING PROTEIN LOLD"/>
    <property type="match status" value="1"/>
</dbReference>
<evidence type="ECO:0000256" key="2">
    <source>
        <dbReference type="ARBA" id="ARBA00022448"/>
    </source>
</evidence>
<accession>A0A2A8TVD2</accession>
<dbReference type="EMBL" id="NUJQ01000004">
    <property type="protein sequence ID" value="PGQ11472.1"/>
    <property type="molecule type" value="Genomic_DNA"/>
</dbReference>
<dbReference type="AlphaFoldDB" id="A0A2A8TVD2"/>
<evidence type="ECO:0000256" key="4">
    <source>
        <dbReference type="ARBA" id="ARBA00022840"/>
    </source>
</evidence>
<dbReference type="Pfam" id="PF00005">
    <property type="entry name" value="ABC_tran"/>
    <property type="match status" value="1"/>
</dbReference>
<comment type="caution">
    <text evidence="5">The sequence shown here is derived from an EMBL/GenBank/DDBJ whole genome shotgun (WGS) entry which is preliminary data.</text>
</comment>
<dbReference type="SMART" id="SM00382">
    <property type="entry name" value="AAA"/>
    <property type="match status" value="1"/>
</dbReference>
<dbReference type="GO" id="GO:0016887">
    <property type="term" value="F:ATP hydrolysis activity"/>
    <property type="evidence" value="ECO:0007669"/>
    <property type="project" value="InterPro"/>
</dbReference>
<dbReference type="CDD" id="cd03255">
    <property type="entry name" value="ABC_MJ0796_LolCDE_FtsE"/>
    <property type="match status" value="1"/>
</dbReference>
<gene>
    <name evidence="5" type="ORF">COA08_03830</name>
</gene>
<evidence type="ECO:0000256" key="1">
    <source>
        <dbReference type="ARBA" id="ARBA00005417"/>
    </source>
</evidence>
<dbReference type="Proteomes" id="UP000221438">
    <property type="component" value="Unassembled WGS sequence"/>
</dbReference>
<dbReference type="PANTHER" id="PTHR42798:SF7">
    <property type="entry name" value="ALPHA-D-RIBOSE 1-METHYLPHOSPHONATE 5-TRIPHOSPHATE SYNTHASE SUBUNIT PHNL"/>
    <property type="match status" value="1"/>
</dbReference>
<sequence>MCNLKKILEVKQLNKKYSIDGNRNYHVLKNIDLEINEGEFVSVMGPSGSGKSTLLYNISGMDQMSSGSVKINSKEISCMKEVALAKIRLNEIGFIFQQSNLLRNLNLLDNIILSAYLAKCESKKTINKRVFELMEKMGISDIATHYITESSGGQLQRVSICRALINNPNIIFADEPTGALNLKSTEEVMQILLNINRDGTTIMLVTHDVKVAAKTERVLFMVDGEIVSEIQLGKLRNDDLKAREEKLLKWLSILGF</sequence>
<dbReference type="Gene3D" id="3.40.50.300">
    <property type="entry name" value="P-loop containing nucleotide triphosphate hydrolases"/>
    <property type="match status" value="1"/>
</dbReference>
<dbReference type="FunFam" id="3.40.50.300:FF:000032">
    <property type="entry name" value="Export ABC transporter ATP-binding protein"/>
    <property type="match status" value="1"/>
</dbReference>
<evidence type="ECO:0000313" key="6">
    <source>
        <dbReference type="Proteomes" id="UP000221438"/>
    </source>
</evidence>
<dbReference type="InterPro" id="IPR017911">
    <property type="entry name" value="MacB-like_ATP-bd"/>
</dbReference>
<organism evidence="5 6">
    <name type="scientific">Bacillus cereus</name>
    <dbReference type="NCBI Taxonomy" id="1396"/>
    <lineage>
        <taxon>Bacteria</taxon>
        <taxon>Bacillati</taxon>
        <taxon>Bacillota</taxon>
        <taxon>Bacilli</taxon>
        <taxon>Bacillales</taxon>
        <taxon>Bacillaceae</taxon>
        <taxon>Bacillus</taxon>
        <taxon>Bacillus cereus group</taxon>
    </lineage>
</organism>
<evidence type="ECO:0000313" key="5">
    <source>
        <dbReference type="EMBL" id="PGQ11472.1"/>
    </source>
</evidence>
<keyword evidence="2" id="KW-0813">Transport</keyword>
<proteinExistence type="inferred from homology"/>
<comment type="similarity">
    <text evidence="1">Belongs to the ABC transporter superfamily.</text>
</comment>
<keyword evidence="4 5" id="KW-0067">ATP-binding</keyword>
<evidence type="ECO:0000256" key="3">
    <source>
        <dbReference type="ARBA" id="ARBA00022741"/>
    </source>
</evidence>
<dbReference type="SUPFAM" id="SSF52540">
    <property type="entry name" value="P-loop containing nucleoside triphosphate hydrolases"/>
    <property type="match status" value="1"/>
</dbReference>
<dbReference type="InterPro" id="IPR003593">
    <property type="entry name" value="AAA+_ATPase"/>
</dbReference>
<dbReference type="InterPro" id="IPR027417">
    <property type="entry name" value="P-loop_NTPase"/>
</dbReference>
<protein>
    <submittedName>
        <fullName evidence="5">ABC transporter ATP-binding protein</fullName>
    </submittedName>
</protein>
<dbReference type="InterPro" id="IPR003439">
    <property type="entry name" value="ABC_transporter-like_ATP-bd"/>
</dbReference>
<dbReference type="GO" id="GO:0098796">
    <property type="term" value="C:membrane protein complex"/>
    <property type="evidence" value="ECO:0007669"/>
    <property type="project" value="UniProtKB-ARBA"/>
</dbReference>